<organism evidence="8">
    <name type="scientific">Chrysotila carterae</name>
    <name type="common">Marine alga</name>
    <name type="synonym">Syracosphaera carterae</name>
    <dbReference type="NCBI Taxonomy" id="13221"/>
    <lineage>
        <taxon>Eukaryota</taxon>
        <taxon>Haptista</taxon>
        <taxon>Haptophyta</taxon>
        <taxon>Prymnesiophyceae</taxon>
        <taxon>Isochrysidales</taxon>
        <taxon>Isochrysidaceae</taxon>
        <taxon>Chrysotila</taxon>
    </lineage>
</organism>
<keyword evidence="3 7" id="KW-0812">Transmembrane</keyword>
<dbReference type="PANTHER" id="PTHR16119:SF17">
    <property type="entry name" value="TRANSMEMBRANE PROTEIN 144"/>
    <property type="match status" value="1"/>
</dbReference>
<evidence type="ECO:0000256" key="6">
    <source>
        <dbReference type="SAM" id="MobiDB-lite"/>
    </source>
</evidence>
<feature type="transmembrane region" description="Helical" evidence="7">
    <location>
        <begin position="242"/>
        <end position="262"/>
    </location>
</feature>
<comment type="subcellular location">
    <subcellularLocation>
        <location evidence="1">Membrane</location>
        <topology evidence="1">Multi-pass membrane protein</topology>
    </subcellularLocation>
</comment>
<feature type="compositionally biased region" description="Low complexity" evidence="6">
    <location>
        <begin position="476"/>
        <end position="488"/>
    </location>
</feature>
<evidence type="ECO:0000256" key="3">
    <source>
        <dbReference type="ARBA" id="ARBA00022692"/>
    </source>
</evidence>
<evidence type="ECO:0000313" key="8">
    <source>
        <dbReference type="EMBL" id="CAE0761599.1"/>
    </source>
</evidence>
<dbReference type="PANTHER" id="PTHR16119">
    <property type="entry name" value="TRANSMEMBRANE PROTEIN 144"/>
    <property type="match status" value="1"/>
</dbReference>
<dbReference type="InterPro" id="IPR012435">
    <property type="entry name" value="TMEM144"/>
</dbReference>
<evidence type="ECO:0000256" key="1">
    <source>
        <dbReference type="ARBA" id="ARBA00004141"/>
    </source>
</evidence>
<dbReference type="GO" id="GO:0016020">
    <property type="term" value="C:membrane"/>
    <property type="evidence" value="ECO:0007669"/>
    <property type="project" value="UniProtKB-SubCell"/>
</dbReference>
<feature type="transmembrane region" description="Helical" evidence="7">
    <location>
        <begin position="139"/>
        <end position="162"/>
    </location>
</feature>
<keyword evidence="4 7" id="KW-1133">Transmembrane helix</keyword>
<comment type="similarity">
    <text evidence="2">Belongs to the TMEM144 family.</text>
</comment>
<name>A0A7S4BCJ9_CHRCT</name>
<protein>
    <recommendedName>
        <fullName evidence="9">EamA domain-containing protein</fullName>
    </recommendedName>
</protein>
<evidence type="ECO:0008006" key="9">
    <source>
        <dbReference type="Google" id="ProtNLM"/>
    </source>
</evidence>
<feature type="compositionally biased region" description="Pro residues" evidence="6">
    <location>
        <begin position="368"/>
        <end position="389"/>
    </location>
</feature>
<feature type="transmembrane region" description="Helical" evidence="7">
    <location>
        <begin position="202"/>
        <end position="222"/>
    </location>
</feature>
<feature type="region of interest" description="Disordered" evidence="6">
    <location>
        <begin position="439"/>
        <end position="488"/>
    </location>
</feature>
<dbReference type="EMBL" id="HBIZ01022501">
    <property type="protein sequence ID" value="CAE0761599.1"/>
    <property type="molecule type" value="Transcribed_RNA"/>
</dbReference>
<feature type="transmembrane region" description="Helical" evidence="7">
    <location>
        <begin position="305"/>
        <end position="324"/>
    </location>
</feature>
<evidence type="ECO:0000256" key="5">
    <source>
        <dbReference type="ARBA" id="ARBA00023136"/>
    </source>
</evidence>
<evidence type="ECO:0000256" key="4">
    <source>
        <dbReference type="ARBA" id="ARBA00022989"/>
    </source>
</evidence>
<accession>A0A7S4BCJ9</accession>
<evidence type="ECO:0000256" key="7">
    <source>
        <dbReference type="SAM" id="Phobius"/>
    </source>
</evidence>
<dbReference type="GO" id="GO:0015144">
    <property type="term" value="F:carbohydrate transmembrane transporter activity"/>
    <property type="evidence" value="ECO:0007669"/>
    <property type="project" value="InterPro"/>
</dbReference>
<reference evidence="8" key="1">
    <citation type="submission" date="2021-01" db="EMBL/GenBank/DDBJ databases">
        <authorList>
            <person name="Corre E."/>
            <person name="Pelletier E."/>
            <person name="Niang G."/>
            <person name="Scheremetjew M."/>
            <person name="Finn R."/>
            <person name="Kale V."/>
            <person name="Holt S."/>
            <person name="Cochrane G."/>
            <person name="Meng A."/>
            <person name="Brown T."/>
            <person name="Cohen L."/>
        </authorList>
    </citation>
    <scope>NUCLEOTIDE SEQUENCE</scope>
    <source>
        <strain evidence="8">CCMP645</strain>
    </source>
</reference>
<feature type="transmembrane region" description="Helical" evidence="7">
    <location>
        <begin position="336"/>
        <end position="354"/>
    </location>
</feature>
<feature type="region of interest" description="Disordered" evidence="6">
    <location>
        <begin position="365"/>
        <end position="426"/>
    </location>
</feature>
<dbReference type="InterPro" id="IPR010651">
    <property type="entry name" value="Sugar_transport"/>
</dbReference>
<sequence>MVAEVGLAAALVAAVGWGSWQVVVKKYSTSLQDGFAFQFWMSLGVLLVGLASVCAAESTPGYAPGDGGRLGELRPTLPLLCALSGVLWAIGNAVTVPIVQTIGMGRGMAIPCGTSILVAYMAGRVGPCFFHECLQPTFLAYPALGVAGCTGSVVCLMLFSLVKTTRAQKEEYTVAESPIRESDMDGAGTSPLTGSHASYRGIVLAVFCGLMQGVQFVPASIYAQRHPPDTDSDHVASLRLMFAQYTGSFFAAFLIYCGYVCYKRARGLWPAPVPLEAMLPSILSGMIWGAAGIFTMLAIDQLGYGVGYALTTNGSFLISIVWSTAYFKEIRGKRNLVLFAAAVVVNLASSFAIAEQRRLSELIVPIDSSPPPPPGPALPPSLPWPPALPPSLRTHSPPPPLRSPPHVAAHTLAASPPPLARSGGRLGLHAALNGNQSRASAVAAGVTRPRPRPTGNASVTVGRGTGAAAHGSGVAPSSPRGPRNGPGG</sequence>
<gene>
    <name evidence="8" type="ORF">PCAR00345_LOCUS14211</name>
</gene>
<feature type="transmembrane region" description="Helical" evidence="7">
    <location>
        <begin position="77"/>
        <end position="99"/>
    </location>
</feature>
<keyword evidence="5 7" id="KW-0472">Membrane</keyword>
<dbReference type="AlphaFoldDB" id="A0A7S4BCJ9"/>
<feature type="transmembrane region" description="Helical" evidence="7">
    <location>
        <begin position="37"/>
        <end position="56"/>
    </location>
</feature>
<dbReference type="Pfam" id="PF07857">
    <property type="entry name" value="TMEM144"/>
    <property type="match status" value="1"/>
</dbReference>
<proteinExistence type="inferred from homology"/>
<evidence type="ECO:0000256" key="2">
    <source>
        <dbReference type="ARBA" id="ARBA00005731"/>
    </source>
</evidence>